<accession>A0A7I8VUX5</accession>
<dbReference type="OrthoDB" id="565904at2759"/>
<name>A0A7I8VUX5_9ANNE</name>
<dbReference type="PANTHER" id="PTHR37437:SF1">
    <property type="entry name" value="LIPOCALIN-RELATED PROTEIN"/>
    <property type="match status" value="1"/>
</dbReference>
<dbReference type="EMBL" id="CAJFCJ010000010">
    <property type="protein sequence ID" value="CAD5119531.1"/>
    <property type="molecule type" value="Genomic_DNA"/>
</dbReference>
<dbReference type="GO" id="GO:0008289">
    <property type="term" value="F:lipid binding"/>
    <property type="evidence" value="ECO:0007669"/>
    <property type="project" value="UniProtKB-KW"/>
</dbReference>
<gene>
    <name evidence="3" type="ORF">DGYR_LOCUS7760</name>
</gene>
<organism evidence="3 4">
    <name type="scientific">Dimorphilus gyrociliatus</name>
    <dbReference type="NCBI Taxonomy" id="2664684"/>
    <lineage>
        <taxon>Eukaryota</taxon>
        <taxon>Metazoa</taxon>
        <taxon>Spiralia</taxon>
        <taxon>Lophotrochozoa</taxon>
        <taxon>Annelida</taxon>
        <taxon>Polychaeta</taxon>
        <taxon>Polychaeta incertae sedis</taxon>
        <taxon>Dinophilidae</taxon>
        <taxon>Dimorphilus</taxon>
    </lineage>
</organism>
<dbReference type="Gene3D" id="2.40.128.20">
    <property type="match status" value="2"/>
</dbReference>
<dbReference type="InterPro" id="IPR047202">
    <property type="entry name" value="Lipocalin_Blc-like_dom"/>
</dbReference>
<dbReference type="CDD" id="cd19438">
    <property type="entry name" value="lipocalin_Blc-like"/>
    <property type="match status" value="2"/>
</dbReference>
<keyword evidence="1" id="KW-0446">Lipid-binding</keyword>
<evidence type="ECO:0000313" key="3">
    <source>
        <dbReference type="EMBL" id="CAD5119531.1"/>
    </source>
</evidence>
<feature type="domain" description="Lipocalin/cytosolic fatty-acid binding" evidence="2">
    <location>
        <begin position="161"/>
        <end position="284"/>
    </location>
</feature>
<keyword evidence="4" id="KW-1185">Reference proteome</keyword>
<dbReference type="Proteomes" id="UP000549394">
    <property type="component" value="Unassembled WGS sequence"/>
</dbReference>
<protein>
    <submittedName>
        <fullName evidence="3">DgyrCDS8132</fullName>
    </submittedName>
</protein>
<dbReference type="SUPFAM" id="SSF50814">
    <property type="entry name" value="Lipocalins"/>
    <property type="match status" value="2"/>
</dbReference>
<evidence type="ECO:0000313" key="4">
    <source>
        <dbReference type="Proteomes" id="UP000549394"/>
    </source>
</evidence>
<dbReference type="Pfam" id="PF08212">
    <property type="entry name" value="Lipocalin_2"/>
    <property type="match status" value="2"/>
</dbReference>
<comment type="caution">
    <text evidence="3">The sequence shown here is derived from an EMBL/GenBank/DDBJ whole genome shotgun (WGS) entry which is preliminary data.</text>
</comment>
<feature type="domain" description="Lipocalin/cytosolic fatty-acid binding" evidence="2">
    <location>
        <begin position="14"/>
        <end position="123"/>
    </location>
</feature>
<reference evidence="3 4" key="1">
    <citation type="submission" date="2020-08" db="EMBL/GenBank/DDBJ databases">
        <authorList>
            <person name="Hejnol A."/>
        </authorList>
    </citation>
    <scope>NUCLEOTIDE SEQUENCE [LARGE SCALE GENOMIC DNA]</scope>
</reference>
<dbReference type="PANTHER" id="PTHR37437">
    <property type="entry name" value="LIPOCALIN-RELATED PROTEIN-RELATED"/>
    <property type="match status" value="1"/>
</dbReference>
<evidence type="ECO:0000256" key="1">
    <source>
        <dbReference type="ARBA" id="ARBA00023121"/>
    </source>
</evidence>
<proteinExistence type="predicted"/>
<evidence type="ECO:0000259" key="2">
    <source>
        <dbReference type="Pfam" id="PF08212"/>
    </source>
</evidence>
<dbReference type="InterPro" id="IPR000566">
    <property type="entry name" value="Lipocln_cytosolic_FA-bd_dom"/>
</dbReference>
<dbReference type="AlphaFoldDB" id="A0A7I8VUX5"/>
<dbReference type="InterPro" id="IPR012674">
    <property type="entry name" value="Calycin"/>
</dbReference>
<sequence length="324" mass="37389">MDTIERNGVCPFVDYGPLPDNKISVLNSMRLKEPKGKEVNVSGYAYPTKRTGILKVKFKSIPIEGNYWIVKLGPQAFGEKNLYEYSIITDPTRLFMWVIARDPVTFKKKYDKEVREYLKKEGFNRFFNRFVENYQKGDCLYGGEKNQLDSNNKPIVPVNEVNLKKYIGRWYQAYASKFAIERTERNGFCCTADYKILSESSISVFNAMRIGSPTGPPSNISGYAYTTDRPGVLKVKFYRIPYPGNYWIIKLGPKIYGSEGLYEYAIVSEPTKRNLFVLARDPESFFDKYDKEVRDFLISQGFNNPKNPIVRTFEGSDCIYPPTI</sequence>